<dbReference type="PRINTS" id="PR00663">
    <property type="entry name" value="GALANINR"/>
</dbReference>
<dbReference type="GO" id="GO:0004930">
    <property type="term" value="F:G protein-coupled receptor activity"/>
    <property type="evidence" value="ECO:0007669"/>
    <property type="project" value="UniProtKB-KW"/>
</dbReference>
<dbReference type="PRINTS" id="PR00237">
    <property type="entry name" value="GPCRRHODOPSN"/>
</dbReference>
<feature type="domain" description="G-protein coupled receptors family 1 profile" evidence="12">
    <location>
        <begin position="87"/>
        <end position="372"/>
    </location>
</feature>
<keyword evidence="4 9" id="KW-0297">G-protein coupled receptor</keyword>
<evidence type="ECO:0000256" key="5">
    <source>
        <dbReference type="ARBA" id="ARBA00023136"/>
    </source>
</evidence>
<dbReference type="Proteomes" id="UP000515152">
    <property type="component" value="Chromosome 24"/>
</dbReference>
<feature type="transmembrane region" description="Helical" evidence="11">
    <location>
        <begin position="153"/>
        <end position="171"/>
    </location>
</feature>
<dbReference type="OrthoDB" id="10037617at2759"/>
<reference evidence="14" key="1">
    <citation type="submission" date="2025-08" db="UniProtKB">
        <authorList>
            <consortium name="RefSeq"/>
        </authorList>
    </citation>
    <scope>IDENTIFICATION</scope>
</reference>
<dbReference type="CDD" id="cd14993">
    <property type="entry name" value="7tmA_CCKR-like"/>
    <property type="match status" value="1"/>
</dbReference>
<dbReference type="InterPro" id="IPR000405">
    <property type="entry name" value="Galanin_rcpt"/>
</dbReference>
<organism evidence="13 14">
    <name type="scientific">Clupea harengus</name>
    <name type="common">Atlantic herring</name>
    <dbReference type="NCBI Taxonomy" id="7950"/>
    <lineage>
        <taxon>Eukaryota</taxon>
        <taxon>Metazoa</taxon>
        <taxon>Chordata</taxon>
        <taxon>Craniata</taxon>
        <taxon>Vertebrata</taxon>
        <taxon>Euteleostomi</taxon>
        <taxon>Actinopterygii</taxon>
        <taxon>Neopterygii</taxon>
        <taxon>Teleostei</taxon>
        <taxon>Clupei</taxon>
        <taxon>Clupeiformes</taxon>
        <taxon>Clupeoidei</taxon>
        <taxon>Clupeidae</taxon>
        <taxon>Clupea</taxon>
    </lineage>
</organism>
<feature type="transmembrane region" description="Helical" evidence="11">
    <location>
        <begin position="192"/>
        <end position="212"/>
    </location>
</feature>
<dbReference type="Gene3D" id="1.20.1070.10">
    <property type="entry name" value="Rhodopsin 7-helix transmembrane proteins"/>
    <property type="match status" value="1"/>
</dbReference>
<accession>A0A8M1K634</accession>
<evidence type="ECO:0000313" key="14">
    <source>
        <dbReference type="RefSeq" id="XP_042559351.1"/>
    </source>
</evidence>
<feature type="region of interest" description="Disordered" evidence="10">
    <location>
        <begin position="436"/>
        <end position="468"/>
    </location>
</feature>
<keyword evidence="8 9" id="KW-0807">Transducer</keyword>
<dbReference type="SUPFAM" id="SSF81321">
    <property type="entry name" value="Family A G protein-coupled receptor-like"/>
    <property type="match status" value="1"/>
</dbReference>
<dbReference type="InterPro" id="IPR017452">
    <property type="entry name" value="GPCR_Rhodpsn_7TM"/>
</dbReference>
<feature type="transmembrane region" description="Helical" evidence="11">
    <location>
        <begin position="317"/>
        <end position="339"/>
    </location>
</feature>
<evidence type="ECO:0000256" key="2">
    <source>
        <dbReference type="ARBA" id="ARBA00022692"/>
    </source>
</evidence>
<evidence type="ECO:0000256" key="8">
    <source>
        <dbReference type="ARBA" id="ARBA00023224"/>
    </source>
</evidence>
<comment type="subcellular location">
    <subcellularLocation>
        <location evidence="1">Membrane</location>
        <topology evidence="1">Multi-pass membrane protein</topology>
    </subcellularLocation>
</comment>
<keyword evidence="13" id="KW-1185">Reference proteome</keyword>
<keyword evidence="6" id="KW-1015">Disulfide bond</keyword>
<keyword evidence="7 9" id="KW-0675">Receptor</keyword>
<name>A0A8M1K634_CLUHA</name>
<evidence type="ECO:0000256" key="1">
    <source>
        <dbReference type="ARBA" id="ARBA00004141"/>
    </source>
</evidence>
<evidence type="ECO:0000256" key="4">
    <source>
        <dbReference type="ARBA" id="ARBA00023040"/>
    </source>
</evidence>
<evidence type="ECO:0000256" key="3">
    <source>
        <dbReference type="ARBA" id="ARBA00022989"/>
    </source>
</evidence>
<dbReference type="RefSeq" id="XP_042559351.1">
    <property type="nucleotide sequence ID" value="XM_042703417.1"/>
</dbReference>
<comment type="similarity">
    <text evidence="9">Belongs to the G-protein coupled receptor 1 family.</text>
</comment>
<proteinExistence type="inferred from homology"/>
<feature type="transmembrane region" description="Helical" evidence="11">
    <location>
        <begin position="71"/>
        <end position="92"/>
    </location>
</feature>
<dbReference type="KEGG" id="char:116219184"/>
<evidence type="ECO:0000313" key="13">
    <source>
        <dbReference type="Proteomes" id="UP000515152"/>
    </source>
</evidence>
<feature type="transmembrane region" description="Helical" evidence="11">
    <location>
        <begin position="113"/>
        <end position="133"/>
    </location>
</feature>
<evidence type="ECO:0000256" key="11">
    <source>
        <dbReference type="SAM" id="Phobius"/>
    </source>
</evidence>
<dbReference type="AlphaFoldDB" id="A0A8M1K634"/>
<keyword evidence="3 11" id="KW-1133">Transmembrane helix</keyword>
<dbReference type="InterPro" id="IPR000276">
    <property type="entry name" value="GPCR_Rhodpsn"/>
</dbReference>
<dbReference type="GO" id="GO:0005886">
    <property type="term" value="C:plasma membrane"/>
    <property type="evidence" value="ECO:0007669"/>
    <property type="project" value="TreeGrafter"/>
</dbReference>
<dbReference type="GeneID" id="116219184"/>
<evidence type="ECO:0000256" key="10">
    <source>
        <dbReference type="SAM" id="MobiDB-lite"/>
    </source>
</evidence>
<evidence type="ECO:0000256" key="6">
    <source>
        <dbReference type="ARBA" id="ARBA00023157"/>
    </source>
</evidence>
<keyword evidence="5 11" id="KW-0472">Membrane</keyword>
<dbReference type="Pfam" id="PF00001">
    <property type="entry name" value="7tm_1"/>
    <property type="match status" value="1"/>
</dbReference>
<dbReference type="PANTHER" id="PTHR45695:SF36">
    <property type="entry name" value="G-PROTEIN COUPLED RECEPTORS FAMILY 1 PROFILE DOMAIN-CONTAINING PROTEIN"/>
    <property type="match status" value="1"/>
</dbReference>
<dbReference type="PROSITE" id="PS50262">
    <property type="entry name" value="G_PROTEIN_RECEP_F1_2"/>
    <property type="match status" value="1"/>
</dbReference>
<dbReference type="PANTHER" id="PTHR45695">
    <property type="entry name" value="LEUCOKININ RECEPTOR-RELATED"/>
    <property type="match status" value="1"/>
</dbReference>
<feature type="transmembrane region" description="Helical" evidence="11">
    <location>
        <begin position="242"/>
        <end position="265"/>
    </location>
</feature>
<keyword evidence="2 9" id="KW-0812">Transmembrane</keyword>
<evidence type="ECO:0000256" key="9">
    <source>
        <dbReference type="RuleBase" id="RU000688"/>
    </source>
</evidence>
<evidence type="ECO:0000256" key="7">
    <source>
        <dbReference type="ARBA" id="ARBA00023170"/>
    </source>
</evidence>
<gene>
    <name evidence="14" type="primary">LOC116219184</name>
</gene>
<dbReference type="PROSITE" id="PS00237">
    <property type="entry name" value="G_PROTEIN_RECEP_F1_1"/>
    <property type="match status" value="1"/>
</dbReference>
<evidence type="ECO:0000259" key="12">
    <source>
        <dbReference type="PROSITE" id="PS50262"/>
    </source>
</evidence>
<protein>
    <submittedName>
        <fullName evidence="14">Galanin receptor type 3</fullName>
    </submittedName>
</protein>
<sequence length="477" mass="51540">MNLTRDKLLVVLGQLNAVRLPINITGDEYDEGVGRPASNQNDSFGFLFPEGGGAGALEWQLLLTIHEPGTIVLTVLYSLSFLVGFVGNVLSIKVLCGRRGSERLSGVSSTRYLLVNLAVCDLAVVCVCMPVTLGNRIYMPWVWGGFLCRAVPFTQAVSVSASVLSLTVISVNRYLSVRCPLRSRSLFTRRRILGAVAAVWVVSASICAPLAVMTRLDELRLHGLPALPVCSEAWPHARLRQAYNVLLFAALYCLPVSFNLAVGFLTGRRLCGYDDHLILDPSSSSSAIGQICFAELDPRSRALHAARLRSRRQIARLVLALVLLFAASWLPLYLADLWLDCGGRQPPSWLLQARPFAQWLGLTNSSLNPICYCLVGDLHRSARQLRTRYQQRILTLFGGGAAVGGPVFSADPASGGPSPATALALASLPKIFGFRREPAGTGEESQEGEKGLDKMASAAAGAERNEQSDCITLNSVC</sequence>